<evidence type="ECO:0000313" key="2">
    <source>
        <dbReference type="EMBL" id="MPM26495.1"/>
    </source>
</evidence>
<protein>
    <submittedName>
        <fullName evidence="2">Uncharacterized protein</fullName>
    </submittedName>
</protein>
<name>A0A644YD77_9ZZZZ</name>
<keyword evidence="1" id="KW-0175">Coiled coil</keyword>
<comment type="caution">
    <text evidence="2">The sequence shown here is derived from an EMBL/GenBank/DDBJ whole genome shotgun (WGS) entry which is preliminary data.</text>
</comment>
<organism evidence="2">
    <name type="scientific">bioreactor metagenome</name>
    <dbReference type="NCBI Taxonomy" id="1076179"/>
    <lineage>
        <taxon>unclassified sequences</taxon>
        <taxon>metagenomes</taxon>
        <taxon>ecological metagenomes</taxon>
    </lineage>
</organism>
<proteinExistence type="predicted"/>
<feature type="coiled-coil region" evidence="1">
    <location>
        <begin position="9"/>
        <end position="43"/>
    </location>
</feature>
<gene>
    <name evidence="2" type="ORF">SDC9_72998</name>
</gene>
<accession>A0A644YD77</accession>
<sequence>MDRVRSNNLKLALEKMDELTTVLEKLKEILQTVLDEEEEALGNLPESFQEGERGQQMQEYISIMEEVIDSLGEMNTEDIYQKIEEITEG</sequence>
<reference evidence="2" key="1">
    <citation type="submission" date="2019-08" db="EMBL/GenBank/DDBJ databases">
        <authorList>
            <person name="Kucharzyk K."/>
            <person name="Murdoch R.W."/>
            <person name="Higgins S."/>
            <person name="Loffler F."/>
        </authorList>
    </citation>
    <scope>NUCLEOTIDE SEQUENCE</scope>
</reference>
<dbReference type="EMBL" id="VSSQ01004748">
    <property type="protein sequence ID" value="MPM26495.1"/>
    <property type="molecule type" value="Genomic_DNA"/>
</dbReference>
<evidence type="ECO:0000256" key="1">
    <source>
        <dbReference type="SAM" id="Coils"/>
    </source>
</evidence>
<dbReference type="AlphaFoldDB" id="A0A644YD77"/>